<evidence type="ECO:0000313" key="3">
    <source>
        <dbReference type="RefSeq" id="XP_009794640.1"/>
    </source>
</evidence>
<dbReference type="Pfam" id="PF14223">
    <property type="entry name" value="Retrotran_gag_2"/>
    <property type="match status" value="1"/>
</dbReference>
<feature type="compositionally biased region" description="Basic and acidic residues" evidence="1">
    <location>
        <begin position="219"/>
        <end position="240"/>
    </location>
</feature>
<dbReference type="Proteomes" id="UP000189701">
    <property type="component" value="Unplaced"/>
</dbReference>
<keyword evidence="2" id="KW-1185">Reference proteome</keyword>
<dbReference type="RefSeq" id="XP_009794641.1">
    <property type="nucleotide sequence ID" value="XM_009796339.1"/>
</dbReference>
<reference evidence="2" key="1">
    <citation type="journal article" date="2013" name="Genome Biol.">
        <title>Reference genomes and transcriptomes of Nicotiana sylvestris and Nicotiana tomentosiformis.</title>
        <authorList>
            <person name="Sierro N."/>
            <person name="Battey J.N."/>
            <person name="Ouadi S."/>
            <person name="Bovet L."/>
            <person name="Goepfert S."/>
            <person name="Bakaher N."/>
            <person name="Peitsch M.C."/>
            <person name="Ivanov N.V."/>
        </authorList>
    </citation>
    <scope>NUCLEOTIDE SEQUENCE [LARGE SCALE GENOMIC DNA]</scope>
</reference>
<dbReference type="PANTHER" id="PTHR47481">
    <property type="match status" value="1"/>
</dbReference>
<dbReference type="PANTHER" id="PTHR47481:SF7">
    <property type="entry name" value="CCHC-TYPE DOMAIN-CONTAINING PROTEIN"/>
    <property type="match status" value="1"/>
</dbReference>
<feature type="region of interest" description="Disordered" evidence="1">
    <location>
        <begin position="213"/>
        <end position="240"/>
    </location>
</feature>
<evidence type="ECO:0000256" key="1">
    <source>
        <dbReference type="SAM" id="MobiDB-lite"/>
    </source>
</evidence>
<dbReference type="eggNOG" id="KOG0017">
    <property type="taxonomic scope" value="Eukaryota"/>
</dbReference>
<proteinExistence type="predicted"/>
<dbReference type="RefSeq" id="XP_009794640.1">
    <property type="nucleotide sequence ID" value="XM_009796338.1"/>
</dbReference>
<reference evidence="3 4" key="2">
    <citation type="submission" date="2025-04" db="UniProtKB">
        <authorList>
            <consortium name="RefSeq"/>
        </authorList>
    </citation>
    <scope>IDENTIFICATION</scope>
    <source>
        <tissue evidence="3 4">Leaf</tissue>
    </source>
</reference>
<name>A0A1U7Y748_NICSY</name>
<organism evidence="2 3">
    <name type="scientific">Nicotiana sylvestris</name>
    <name type="common">Wood tobacco</name>
    <name type="synonym">South American tobacco</name>
    <dbReference type="NCBI Taxonomy" id="4096"/>
    <lineage>
        <taxon>Eukaryota</taxon>
        <taxon>Viridiplantae</taxon>
        <taxon>Streptophyta</taxon>
        <taxon>Embryophyta</taxon>
        <taxon>Tracheophyta</taxon>
        <taxon>Spermatophyta</taxon>
        <taxon>Magnoliopsida</taxon>
        <taxon>eudicotyledons</taxon>
        <taxon>Gunneridae</taxon>
        <taxon>Pentapetalae</taxon>
        <taxon>asterids</taxon>
        <taxon>lamiids</taxon>
        <taxon>Solanales</taxon>
        <taxon>Solanaceae</taxon>
        <taxon>Nicotianoideae</taxon>
        <taxon>Nicotianeae</taxon>
        <taxon>Nicotiana</taxon>
    </lineage>
</organism>
<sequence>MTTASKNIVAELNKGLKLNGDNYETWSLKVQYVLEEQEALEAINNVMNEPEEGNTAQHRRERKAYDSWKKKNSIARITLLSTLDDDILREFKDHQRAMDLWNVLRKRFGTCSTTRLRSLTIKFDSYKKCPKHSMKTHLRQMTNMIGELKDAGHVLTDEQQIQAVIRFLPSSWDHMKMHLTHNERTITLEDVGRHIELEEERFEAAKPIVELHMATTSKTKSDSKKGTRERREGHLKFSLLKEQRLKKERTDVPNV</sequence>
<dbReference type="OrthoDB" id="1909174at2759"/>
<evidence type="ECO:0000313" key="2">
    <source>
        <dbReference type="Proteomes" id="UP000189701"/>
    </source>
</evidence>
<dbReference type="AlphaFoldDB" id="A0A1U7Y748"/>
<accession>A0A1U7Y748</accession>
<gene>
    <name evidence="3 4" type="primary">LOC104241402</name>
</gene>
<evidence type="ECO:0000313" key="4">
    <source>
        <dbReference type="RefSeq" id="XP_009794641.1"/>
    </source>
</evidence>
<protein>
    <submittedName>
        <fullName evidence="3 4">Uncharacterized protein LOC104241402</fullName>
    </submittedName>
</protein>